<dbReference type="Pfam" id="PF00361">
    <property type="entry name" value="Proton_antipo_M"/>
    <property type="match status" value="1"/>
</dbReference>
<dbReference type="Proteomes" id="UP000808761">
    <property type="component" value="Unassembled WGS sequence"/>
</dbReference>
<comment type="subcellular location">
    <subcellularLocation>
        <location evidence="5">Cell membrane</location>
        <topology evidence="5">Multi-pass membrane protein</topology>
    </subcellularLocation>
    <subcellularLocation>
        <location evidence="1">Endomembrane system</location>
        <topology evidence="1">Multi-pass membrane protein</topology>
    </subcellularLocation>
    <subcellularLocation>
        <location evidence="6">Membrane</location>
        <topology evidence="6">Multi-pass membrane protein</topology>
    </subcellularLocation>
</comment>
<evidence type="ECO:0000259" key="7">
    <source>
        <dbReference type="Pfam" id="PF00361"/>
    </source>
</evidence>
<dbReference type="GO" id="GO:0048038">
    <property type="term" value="F:quinone binding"/>
    <property type="evidence" value="ECO:0007669"/>
    <property type="project" value="UniProtKB-KW"/>
</dbReference>
<feature type="transmembrane region" description="Helical" evidence="5">
    <location>
        <begin position="257"/>
        <end position="276"/>
    </location>
</feature>
<reference evidence="8" key="1">
    <citation type="submission" date="2020-07" db="EMBL/GenBank/DDBJ databases">
        <title>Huge and variable diversity of episymbiotic CPR bacteria and DPANN archaea in groundwater ecosystems.</title>
        <authorList>
            <person name="He C.Y."/>
            <person name="Keren R."/>
            <person name="Whittaker M."/>
            <person name="Farag I.F."/>
            <person name="Doudna J."/>
            <person name="Cate J.H.D."/>
            <person name="Banfield J.F."/>
        </authorList>
    </citation>
    <scope>NUCLEOTIDE SEQUENCE</scope>
    <source>
        <strain evidence="8">NC_groundwater_1860_Pr3_B-0.1um_51_7</strain>
    </source>
</reference>
<feature type="transmembrane region" description="Helical" evidence="5">
    <location>
        <begin position="310"/>
        <end position="332"/>
    </location>
</feature>
<dbReference type="InterPro" id="IPR001750">
    <property type="entry name" value="ND/Mrp_TM"/>
</dbReference>
<comment type="function">
    <text evidence="5">NDH-1 shuttles electrons from NADH, via FMN and iron-sulfur (Fe-S) centers, to quinones in the respiratory chain. The immediate electron acceptor for the enzyme in this species is believed to be ubiquinone. Couples the redox reaction to proton translocation (for every two electrons transferred, four hydrogen ions are translocated across the cytoplasmic membrane), and thus conserves the redox energy in a proton gradient.</text>
</comment>
<keyword evidence="5" id="KW-0520">NAD</keyword>
<comment type="catalytic activity">
    <reaction evidence="5">
        <text>a quinone + NADH + 5 H(+)(in) = a quinol + NAD(+) + 4 H(+)(out)</text>
        <dbReference type="Rhea" id="RHEA:57888"/>
        <dbReference type="ChEBI" id="CHEBI:15378"/>
        <dbReference type="ChEBI" id="CHEBI:24646"/>
        <dbReference type="ChEBI" id="CHEBI:57540"/>
        <dbReference type="ChEBI" id="CHEBI:57945"/>
        <dbReference type="ChEBI" id="CHEBI:132124"/>
    </reaction>
</comment>
<comment type="subunit">
    <text evidence="5">NDH-1 is composed of 14 different subunits. Subunits NuoA, H, J, K, L, M, N constitute the membrane sector of the complex.</text>
</comment>
<dbReference type="GO" id="GO:0050136">
    <property type="term" value="F:NADH dehydrogenase (quinone) (non-electrogenic) activity"/>
    <property type="evidence" value="ECO:0007669"/>
    <property type="project" value="UniProtKB-UniRule"/>
</dbReference>
<organism evidence="8 9">
    <name type="scientific">Candidatus Saganbacteria bacterium</name>
    <dbReference type="NCBI Taxonomy" id="2575572"/>
    <lineage>
        <taxon>Bacteria</taxon>
        <taxon>Bacillati</taxon>
        <taxon>Saganbacteria</taxon>
    </lineage>
</organism>
<evidence type="ECO:0000256" key="2">
    <source>
        <dbReference type="ARBA" id="ARBA00022692"/>
    </source>
</evidence>
<evidence type="ECO:0000313" key="9">
    <source>
        <dbReference type="Proteomes" id="UP000808761"/>
    </source>
</evidence>
<feature type="transmembrane region" description="Helical" evidence="5">
    <location>
        <begin position="99"/>
        <end position="116"/>
    </location>
</feature>
<comment type="caution">
    <text evidence="8">The sequence shown here is derived from an EMBL/GenBank/DDBJ whole genome shotgun (WGS) entry which is preliminary data.</text>
</comment>
<evidence type="ECO:0000256" key="5">
    <source>
        <dbReference type="HAMAP-Rule" id="MF_00445"/>
    </source>
</evidence>
<feature type="transmembrane region" description="Helical" evidence="5">
    <location>
        <begin position="429"/>
        <end position="451"/>
    </location>
</feature>
<sequence>MPEVIILLTALAVLTYDFVKIIPGRRVLFFFSLAGLALAGAAAFSLLGLREIGSASFFSKFYIVDPFGLFFKALFIFVGVMVLLVNYDFFSAQVKRNEGEFYFLFLSSLLGLAITVSSPNLLLIYLGMELVSFASYLLVGWQKTVKRSNEAALKYFLFGAVASAVFLYGVSLFYGMTGTLDLTSAANLDPALPLTFLSLLFVILGFGFKIAMVPMQFWCPDVYEGAPTPITAYLSVGPKAMGLAVLLRFLAFLRLDLALFFAVFSALTMTWGNLVALRQKNIKRLLAYSSIAQAGYIMVGLVSFKLGFPAVIFYLVVYTLANLGAFSIVIYLSGLLDSEEIENYSGLARRSPLMALAFSLFFLSLIGIPPLAGFIGKFLVFRAAVGTGYLWLAALAVLNSVVSVYYYLNVVRVMYFQPGEETPVKIPAFISLVLWFCLLGTLLLGIFPNLIY</sequence>
<feature type="transmembrane region" description="Helical" evidence="5">
    <location>
        <begin position="27"/>
        <end position="49"/>
    </location>
</feature>
<dbReference type="HAMAP" id="MF_00445">
    <property type="entry name" value="NDH1_NuoN_1"/>
    <property type="match status" value="1"/>
</dbReference>
<keyword evidence="5" id="KW-0830">Ubiquinone</keyword>
<name>A0A9D6UM31_UNCSA</name>
<dbReference type="GO" id="GO:0012505">
    <property type="term" value="C:endomembrane system"/>
    <property type="evidence" value="ECO:0007669"/>
    <property type="project" value="UniProtKB-SubCell"/>
</dbReference>
<protein>
    <recommendedName>
        <fullName evidence="5">NADH-quinone oxidoreductase subunit N</fullName>
        <ecNumber evidence="5">7.1.1.-</ecNumber>
    </recommendedName>
    <alternativeName>
        <fullName evidence="5">NADH dehydrogenase I subunit N</fullName>
    </alternativeName>
    <alternativeName>
        <fullName evidence="5">NDH-1 subunit N</fullName>
    </alternativeName>
</protein>
<comment type="similarity">
    <text evidence="5">Belongs to the complex I subunit 2 family.</text>
</comment>
<dbReference type="EC" id="7.1.1.-" evidence="5"/>
<gene>
    <name evidence="5" type="primary">nuoN</name>
    <name evidence="8" type="ORF">HZB08_01685</name>
</gene>
<keyword evidence="5" id="KW-0874">Quinone</keyword>
<feature type="transmembrane region" description="Helical" evidence="5">
    <location>
        <begin position="194"/>
        <end position="218"/>
    </location>
</feature>
<evidence type="ECO:0000256" key="1">
    <source>
        <dbReference type="ARBA" id="ARBA00004127"/>
    </source>
</evidence>
<keyword evidence="5" id="KW-1003">Cell membrane</keyword>
<dbReference type="AlphaFoldDB" id="A0A9D6UM31"/>
<feature type="transmembrane region" description="Helical" evidence="5">
    <location>
        <begin position="388"/>
        <end position="408"/>
    </location>
</feature>
<keyword evidence="2 5" id="KW-0812">Transmembrane</keyword>
<keyword evidence="4 5" id="KW-0472">Membrane</keyword>
<keyword evidence="5" id="KW-1278">Translocase</keyword>
<dbReference type="GO" id="GO:0005886">
    <property type="term" value="C:plasma membrane"/>
    <property type="evidence" value="ECO:0007669"/>
    <property type="project" value="UniProtKB-SubCell"/>
</dbReference>
<dbReference type="PANTHER" id="PTHR22773">
    <property type="entry name" value="NADH DEHYDROGENASE"/>
    <property type="match status" value="1"/>
</dbReference>
<feature type="transmembrane region" description="Helical" evidence="5">
    <location>
        <begin position="69"/>
        <end position="87"/>
    </location>
</feature>
<feature type="transmembrane region" description="Helical" evidence="5">
    <location>
        <begin position="122"/>
        <end position="141"/>
    </location>
</feature>
<dbReference type="EMBL" id="JACRKR010000086">
    <property type="protein sequence ID" value="MBI5078719.1"/>
    <property type="molecule type" value="Genomic_DNA"/>
</dbReference>
<keyword evidence="3 5" id="KW-1133">Transmembrane helix</keyword>
<proteinExistence type="inferred from homology"/>
<feature type="transmembrane region" description="Helical" evidence="5">
    <location>
        <begin position="153"/>
        <end position="174"/>
    </location>
</feature>
<dbReference type="GO" id="GO:0042773">
    <property type="term" value="P:ATP synthesis coupled electron transport"/>
    <property type="evidence" value="ECO:0007669"/>
    <property type="project" value="InterPro"/>
</dbReference>
<accession>A0A9D6UM31</accession>
<evidence type="ECO:0000313" key="8">
    <source>
        <dbReference type="EMBL" id="MBI5078719.1"/>
    </source>
</evidence>
<feature type="transmembrane region" description="Helical" evidence="5">
    <location>
        <begin position="285"/>
        <end position="304"/>
    </location>
</feature>
<evidence type="ECO:0000256" key="4">
    <source>
        <dbReference type="ARBA" id="ARBA00023136"/>
    </source>
</evidence>
<evidence type="ECO:0000256" key="3">
    <source>
        <dbReference type="ARBA" id="ARBA00022989"/>
    </source>
</evidence>
<dbReference type="NCBIfam" id="TIGR01770">
    <property type="entry name" value="NDH_I_N"/>
    <property type="match status" value="1"/>
</dbReference>
<feature type="transmembrane region" description="Helical" evidence="5">
    <location>
        <begin position="353"/>
        <end position="376"/>
    </location>
</feature>
<evidence type="ECO:0000256" key="6">
    <source>
        <dbReference type="RuleBase" id="RU000320"/>
    </source>
</evidence>
<feature type="domain" description="NADH:quinone oxidoreductase/Mrp antiporter transmembrane" evidence="7">
    <location>
        <begin position="118"/>
        <end position="402"/>
    </location>
</feature>
<keyword evidence="5" id="KW-0813">Transport</keyword>
<dbReference type="InterPro" id="IPR010096">
    <property type="entry name" value="NADH-Q_OxRdtase_suN/2"/>
</dbReference>
<dbReference type="GO" id="GO:0008137">
    <property type="term" value="F:NADH dehydrogenase (ubiquinone) activity"/>
    <property type="evidence" value="ECO:0007669"/>
    <property type="project" value="InterPro"/>
</dbReference>